<accession>A0A8T8WIS1</accession>
<keyword evidence="2" id="KW-1185">Reference proteome</keyword>
<reference evidence="1 2" key="1">
    <citation type="journal article" date="2021" name="Int. J. Syst. Evol. Microbiol.">
        <title>Halobaculum halophilum sp. nov. and Halobaculum salinum sp. nov., isolated from salt lake and saline soil.</title>
        <authorList>
            <person name="Cui H.L."/>
            <person name="Shi X.W."/>
            <person name="Yin X.M."/>
            <person name="Yang X.Y."/>
            <person name="Hou J."/>
            <person name="Zhu L."/>
        </authorList>
    </citation>
    <scope>NUCLEOTIDE SEQUENCE [LARGE SCALE GENOMIC DNA]</scope>
    <source>
        <strain evidence="1 2">NBRC 109044</strain>
    </source>
</reference>
<organism evidence="1 2">
    <name type="scientific">Halobaculum magnesiiphilum</name>
    <dbReference type="NCBI Taxonomy" id="1017351"/>
    <lineage>
        <taxon>Archaea</taxon>
        <taxon>Methanobacteriati</taxon>
        <taxon>Methanobacteriota</taxon>
        <taxon>Stenosarchaea group</taxon>
        <taxon>Halobacteria</taxon>
        <taxon>Halobacteriales</taxon>
        <taxon>Haloferacaceae</taxon>
        <taxon>Halobaculum</taxon>
    </lineage>
</organism>
<dbReference type="RefSeq" id="WP_222609487.1">
    <property type="nucleotide sequence ID" value="NZ_CP081960.1"/>
</dbReference>
<geneLocation type="plasmid" evidence="1 2">
    <name>unnamed2</name>
</geneLocation>
<dbReference type="GeneID" id="67179943"/>
<keyword evidence="1" id="KW-0614">Plasmid</keyword>
<dbReference type="Proteomes" id="UP000826254">
    <property type="component" value="Plasmid unnamed2"/>
</dbReference>
<proteinExistence type="predicted"/>
<dbReference type="KEGG" id="hmp:K6T50_17335"/>
<protein>
    <recommendedName>
        <fullName evidence="3">Transcriptional regulator</fullName>
    </recommendedName>
</protein>
<sequence length="204" mass="23333">MALLEQPNRERGFTKERIIRVLLNHTGNDLTKYRLAQLADASEPWTRQYTEKLEEVGLIKGTEVVGAADLYRVWLDQRIEPNQLEISLQQPMDLLAETDLEYALTTYQAENLHQGFLFASSTDFYISSEDISNWLETVEEKGLLGGGNTRIRVLDDHVFYKQQRVDGFSTVSIPQLILDLLAEGGPCEEAAEKLIDSYHGEQRW</sequence>
<name>A0A8T8WIS1_9EURY</name>
<gene>
    <name evidence="1" type="ORF">K6T50_17335</name>
</gene>
<dbReference type="EMBL" id="CP081960">
    <property type="protein sequence ID" value="QZP39738.1"/>
    <property type="molecule type" value="Genomic_DNA"/>
</dbReference>
<evidence type="ECO:0000313" key="2">
    <source>
        <dbReference type="Proteomes" id="UP000826254"/>
    </source>
</evidence>
<dbReference type="AlphaFoldDB" id="A0A8T8WIS1"/>
<evidence type="ECO:0008006" key="3">
    <source>
        <dbReference type="Google" id="ProtNLM"/>
    </source>
</evidence>
<evidence type="ECO:0000313" key="1">
    <source>
        <dbReference type="EMBL" id="QZP39738.1"/>
    </source>
</evidence>